<dbReference type="PANTHER" id="PTHR21660">
    <property type="entry name" value="THIOESTERASE SUPERFAMILY MEMBER-RELATED"/>
    <property type="match status" value="1"/>
</dbReference>
<accession>A0A345BWR6</accession>
<evidence type="ECO:0000313" key="5">
    <source>
        <dbReference type="Proteomes" id="UP000252100"/>
    </source>
</evidence>
<name>A0A345BWR6_9BACI</name>
<dbReference type="InterPro" id="IPR039298">
    <property type="entry name" value="ACOT13"/>
</dbReference>
<dbReference type="GO" id="GO:0047617">
    <property type="term" value="F:fatty acyl-CoA hydrolase activity"/>
    <property type="evidence" value="ECO:0007669"/>
    <property type="project" value="InterPro"/>
</dbReference>
<dbReference type="EMBL" id="CP031092">
    <property type="protein sequence ID" value="AXF55397.1"/>
    <property type="molecule type" value="Genomic_DNA"/>
</dbReference>
<dbReference type="Proteomes" id="UP000252100">
    <property type="component" value="Chromosome"/>
</dbReference>
<feature type="domain" description="Thioesterase" evidence="3">
    <location>
        <begin position="47"/>
        <end position="118"/>
    </location>
</feature>
<gene>
    <name evidence="4" type="ORF">DT065_04735</name>
</gene>
<dbReference type="KEGG" id="rue:DT065_04735"/>
<organism evidence="4 5">
    <name type="scientific">Salicibibacter kimchii</name>
    <dbReference type="NCBI Taxonomy" id="2099786"/>
    <lineage>
        <taxon>Bacteria</taxon>
        <taxon>Bacillati</taxon>
        <taxon>Bacillota</taxon>
        <taxon>Bacilli</taxon>
        <taxon>Bacillales</taxon>
        <taxon>Bacillaceae</taxon>
        <taxon>Salicibibacter</taxon>
    </lineage>
</organism>
<evidence type="ECO:0000256" key="1">
    <source>
        <dbReference type="ARBA" id="ARBA00008324"/>
    </source>
</evidence>
<keyword evidence="5" id="KW-1185">Reference proteome</keyword>
<evidence type="ECO:0000313" key="4">
    <source>
        <dbReference type="EMBL" id="AXF55397.1"/>
    </source>
</evidence>
<protein>
    <submittedName>
        <fullName evidence="4">PaaI family thioesterase</fullName>
    </submittedName>
</protein>
<proteinExistence type="inferred from homology"/>
<dbReference type="InterPro" id="IPR029069">
    <property type="entry name" value="HotDog_dom_sf"/>
</dbReference>
<dbReference type="CDD" id="cd03443">
    <property type="entry name" value="PaaI_thioesterase"/>
    <property type="match status" value="1"/>
</dbReference>
<dbReference type="NCBIfam" id="TIGR00369">
    <property type="entry name" value="unchar_dom_1"/>
    <property type="match status" value="1"/>
</dbReference>
<dbReference type="Pfam" id="PF03061">
    <property type="entry name" value="4HBT"/>
    <property type="match status" value="1"/>
</dbReference>
<dbReference type="InterPro" id="IPR006683">
    <property type="entry name" value="Thioestr_dom"/>
</dbReference>
<dbReference type="PANTHER" id="PTHR21660:SF1">
    <property type="entry name" value="ACYL-COENZYME A THIOESTERASE 13"/>
    <property type="match status" value="1"/>
</dbReference>
<dbReference type="SUPFAM" id="SSF54637">
    <property type="entry name" value="Thioesterase/thiol ester dehydrase-isomerase"/>
    <property type="match status" value="1"/>
</dbReference>
<reference evidence="4 5" key="1">
    <citation type="journal article" date="2018" name="J. Microbiol.">
        <title>Salicibibacter kimchii gen. nov., sp. nov., a moderately halophilic and alkalitolerant bacterium in the family Bacillaceae, isolated from kimchi.</title>
        <authorList>
            <person name="Jang J.Y."/>
            <person name="Oh Y.J."/>
            <person name="Lim S.K."/>
            <person name="Park H.K."/>
            <person name="Lee C."/>
            <person name="Kim J.Y."/>
            <person name="Lee M.A."/>
            <person name="Choi H.J."/>
        </authorList>
    </citation>
    <scope>NUCLEOTIDE SEQUENCE [LARGE SCALE GENOMIC DNA]</scope>
    <source>
        <strain evidence="4 5">NKC1-1</strain>
    </source>
</reference>
<dbReference type="Gene3D" id="3.10.129.10">
    <property type="entry name" value="Hotdog Thioesterase"/>
    <property type="match status" value="1"/>
</dbReference>
<dbReference type="InterPro" id="IPR003736">
    <property type="entry name" value="PAAI_dom"/>
</dbReference>
<sequence length="132" mass="14368">MWEEPYVNLANESHFFNHVGFEMIEAEDGAVTIVLDIDDKHMNRNDTLHGGVHATMLDNVLGAVLHHRTELPSTTVSLNVNYLAPVKKGRLTARATILQLGYKSATVEGVIADAEGTAIAKGTGTFKILRKG</sequence>
<evidence type="ECO:0000256" key="2">
    <source>
        <dbReference type="ARBA" id="ARBA00022801"/>
    </source>
</evidence>
<keyword evidence="2" id="KW-0378">Hydrolase</keyword>
<dbReference type="AlphaFoldDB" id="A0A345BWR6"/>
<evidence type="ECO:0000259" key="3">
    <source>
        <dbReference type="Pfam" id="PF03061"/>
    </source>
</evidence>
<comment type="similarity">
    <text evidence="1">Belongs to the thioesterase PaaI family.</text>
</comment>